<reference evidence="4" key="3">
    <citation type="submission" date="2015-06" db="UniProtKB">
        <authorList>
            <consortium name="EnsemblMetazoa"/>
        </authorList>
    </citation>
    <scope>IDENTIFICATION</scope>
</reference>
<dbReference type="OMA" id="MRESITQ"/>
<dbReference type="PANTHER" id="PTHR47219:SF19">
    <property type="entry name" value="USP6 N-TERMINAL-LIKE PROTEIN ISOFORM X1"/>
    <property type="match status" value="1"/>
</dbReference>
<dbReference type="KEGG" id="hro:HELRODRAFT_67442"/>
<dbReference type="Pfam" id="PF00566">
    <property type="entry name" value="RabGAP-TBC"/>
    <property type="match status" value="1"/>
</dbReference>
<keyword evidence="5" id="KW-1185">Reference proteome</keyword>
<dbReference type="PANTHER" id="PTHR47219">
    <property type="entry name" value="RAB GTPASE-ACTIVATING PROTEIN 1-LIKE"/>
    <property type="match status" value="1"/>
</dbReference>
<dbReference type="SMART" id="SM00164">
    <property type="entry name" value="TBC"/>
    <property type="match status" value="1"/>
</dbReference>
<dbReference type="FunFam" id="1.10.8.270:FF:000010">
    <property type="entry name" value="Putative USP6 N-terminal-like protein"/>
    <property type="match status" value="1"/>
</dbReference>
<dbReference type="Proteomes" id="UP000015101">
    <property type="component" value="Unassembled WGS sequence"/>
</dbReference>
<dbReference type="HOGENOM" id="CLU_005350_10_0_1"/>
<dbReference type="STRING" id="6412.T1FZ09"/>
<dbReference type="CTD" id="20214057"/>
<dbReference type="GO" id="GO:0005096">
    <property type="term" value="F:GTPase activator activity"/>
    <property type="evidence" value="ECO:0000318"/>
    <property type="project" value="GO_Central"/>
</dbReference>
<dbReference type="AlphaFoldDB" id="T1FZ09"/>
<gene>
    <name evidence="4" type="primary">20214057</name>
    <name evidence="3" type="ORF">HELRODRAFT_67442</name>
</gene>
<dbReference type="FunFam" id="1.10.472.80:FF:000019">
    <property type="entry name" value="USP6 N-terminal like"/>
    <property type="match status" value="1"/>
</dbReference>
<feature type="domain" description="Rab-GAP TBC" evidence="2">
    <location>
        <begin position="123"/>
        <end position="315"/>
    </location>
</feature>
<proteinExistence type="predicted"/>
<sequence length="409" mass="48664">MFRESIFSSFHIVSFLIDRTLDAEEKILLAQSAKERAEIVDKYDRGGKGVDIDPWEDPTYEVYHVTDRYGFIHDKRLPEVMSTVEMKVAKQTEIERKQKWVKMCSKWDQSYGSDKFFKRLYKGLPEAIRGLVWSKILKLNDVKKENEGVYEDMKQKARRWCPDIRQIDLDVNRTYRNHIMFRKRYDVKQQSLFHVLAAYSMYNTEVGYCQGMSQIAAIMLMYMNEEDAFWAMSQLLTNDRHAMHGFFIPGFPKLIRFQDHHDKILKKFLPRVKKHLTRNDMYTPLYTIKWYMQCFLDRVPFPLAMRLWDIYIYEGERLLVAMSYNIIKMHKKRIMQLDMDHLMSFFQVGLVTDFGYHGDKVIESLIECAEDLRKAKMDLPPPSTDISLEKPTKPFGVFEIPDLDQVIIK</sequence>
<evidence type="ECO:0000313" key="5">
    <source>
        <dbReference type="Proteomes" id="UP000015101"/>
    </source>
</evidence>
<dbReference type="OrthoDB" id="294251at2759"/>
<protein>
    <recommendedName>
        <fullName evidence="2">Rab-GAP TBC domain-containing protein</fullName>
    </recommendedName>
</protein>
<dbReference type="InterPro" id="IPR035969">
    <property type="entry name" value="Rab-GAP_TBC_sf"/>
</dbReference>
<reference evidence="3 5" key="2">
    <citation type="journal article" date="2013" name="Nature">
        <title>Insights into bilaterian evolution from three spiralian genomes.</title>
        <authorList>
            <person name="Simakov O."/>
            <person name="Marletaz F."/>
            <person name="Cho S.J."/>
            <person name="Edsinger-Gonzales E."/>
            <person name="Havlak P."/>
            <person name="Hellsten U."/>
            <person name="Kuo D.H."/>
            <person name="Larsson T."/>
            <person name="Lv J."/>
            <person name="Arendt D."/>
            <person name="Savage R."/>
            <person name="Osoegawa K."/>
            <person name="de Jong P."/>
            <person name="Grimwood J."/>
            <person name="Chapman J.A."/>
            <person name="Shapiro H."/>
            <person name="Aerts A."/>
            <person name="Otillar R.P."/>
            <person name="Terry A.Y."/>
            <person name="Boore J.L."/>
            <person name="Grigoriev I.V."/>
            <person name="Lindberg D.R."/>
            <person name="Seaver E.C."/>
            <person name="Weisblat D.A."/>
            <person name="Putnam N.H."/>
            <person name="Rokhsar D.S."/>
        </authorList>
    </citation>
    <scope>NUCLEOTIDE SEQUENCE</scope>
</reference>
<dbReference type="GeneID" id="20214057"/>
<dbReference type="InParanoid" id="T1FZ09"/>
<reference evidence="5" key="1">
    <citation type="submission" date="2012-12" db="EMBL/GenBank/DDBJ databases">
        <authorList>
            <person name="Hellsten U."/>
            <person name="Grimwood J."/>
            <person name="Chapman J.A."/>
            <person name="Shapiro H."/>
            <person name="Aerts A."/>
            <person name="Otillar R.P."/>
            <person name="Terry A.Y."/>
            <person name="Boore J.L."/>
            <person name="Simakov O."/>
            <person name="Marletaz F."/>
            <person name="Cho S.-J."/>
            <person name="Edsinger-Gonzales E."/>
            <person name="Havlak P."/>
            <person name="Kuo D.-H."/>
            <person name="Larsson T."/>
            <person name="Lv J."/>
            <person name="Arendt D."/>
            <person name="Savage R."/>
            <person name="Osoegawa K."/>
            <person name="de Jong P."/>
            <person name="Lindberg D.R."/>
            <person name="Seaver E.C."/>
            <person name="Weisblat D.A."/>
            <person name="Putnam N.H."/>
            <person name="Grigoriev I.V."/>
            <person name="Rokhsar D.S."/>
        </authorList>
    </citation>
    <scope>NUCLEOTIDE SEQUENCE</scope>
</reference>
<organism evidence="4 5">
    <name type="scientific">Helobdella robusta</name>
    <name type="common">Californian leech</name>
    <dbReference type="NCBI Taxonomy" id="6412"/>
    <lineage>
        <taxon>Eukaryota</taxon>
        <taxon>Metazoa</taxon>
        <taxon>Spiralia</taxon>
        <taxon>Lophotrochozoa</taxon>
        <taxon>Annelida</taxon>
        <taxon>Clitellata</taxon>
        <taxon>Hirudinea</taxon>
        <taxon>Rhynchobdellida</taxon>
        <taxon>Glossiphoniidae</taxon>
        <taxon>Helobdella</taxon>
    </lineage>
</organism>
<dbReference type="EnsemblMetazoa" id="HelroT67442">
    <property type="protein sequence ID" value="HelroP67442"/>
    <property type="gene ID" value="HelroG67442"/>
</dbReference>
<keyword evidence="1" id="KW-0343">GTPase activation</keyword>
<dbReference type="RefSeq" id="XP_009022571.1">
    <property type="nucleotide sequence ID" value="XM_009024323.1"/>
</dbReference>
<name>T1FZ09_HELRO</name>
<dbReference type="EMBL" id="KB097143">
    <property type="protein sequence ID" value="ESN99017.1"/>
    <property type="molecule type" value="Genomic_DNA"/>
</dbReference>
<dbReference type="eggNOG" id="KOG1102">
    <property type="taxonomic scope" value="Eukaryota"/>
</dbReference>
<dbReference type="PROSITE" id="PS50086">
    <property type="entry name" value="TBC_RABGAP"/>
    <property type="match status" value="1"/>
</dbReference>
<dbReference type="SUPFAM" id="SSF47923">
    <property type="entry name" value="Ypt/Rab-GAP domain of gyp1p"/>
    <property type="match status" value="2"/>
</dbReference>
<dbReference type="InterPro" id="IPR000195">
    <property type="entry name" value="Rab-GAP-TBC_dom"/>
</dbReference>
<dbReference type="EMBL" id="AMQM01001098">
    <property type="status" value="NOT_ANNOTATED_CDS"/>
    <property type="molecule type" value="Genomic_DNA"/>
</dbReference>
<dbReference type="FunCoup" id="T1FZ09">
    <property type="interactions" value="205"/>
</dbReference>
<evidence type="ECO:0000256" key="1">
    <source>
        <dbReference type="ARBA" id="ARBA00022468"/>
    </source>
</evidence>
<dbReference type="Gene3D" id="1.10.8.270">
    <property type="entry name" value="putative rabgap domain of human tbc1 domain family member 14 like domains"/>
    <property type="match status" value="1"/>
</dbReference>
<accession>T1FZ09</accession>
<dbReference type="InterPro" id="IPR050302">
    <property type="entry name" value="Rab_GAP_TBC_domain"/>
</dbReference>
<evidence type="ECO:0000313" key="3">
    <source>
        <dbReference type="EMBL" id="ESN99017.1"/>
    </source>
</evidence>
<evidence type="ECO:0000313" key="4">
    <source>
        <dbReference type="EnsemblMetazoa" id="HelroP67442"/>
    </source>
</evidence>
<evidence type="ECO:0000259" key="2">
    <source>
        <dbReference type="PROSITE" id="PS50086"/>
    </source>
</evidence>
<dbReference type="Gene3D" id="1.10.472.80">
    <property type="entry name" value="Ypt/Rab-GAP domain of gyp1p, domain 3"/>
    <property type="match status" value="1"/>
</dbReference>
<dbReference type="Gene3D" id="1.10.10.750">
    <property type="entry name" value="Ypt/Rab-GAP domain of gyp1p, domain 1"/>
    <property type="match status" value="1"/>
</dbReference>